<dbReference type="Proteomes" id="UP001230005">
    <property type="component" value="Unassembled WGS sequence"/>
</dbReference>
<dbReference type="InterPro" id="IPR034216">
    <property type="entry name" value="C5a_Peptidase"/>
</dbReference>
<evidence type="ECO:0000256" key="4">
    <source>
        <dbReference type="ARBA" id="ARBA00022512"/>
    </source>
</evidence>
<dbReference type="InterPro" id="IPR007253">
    <property type="entry name" value="Cell_wall-bd_2"/>
</dbReference>
<evidence type="ECO:0000256" key="6">
    <source>
        <dbReference type="ARBA" id="ARBA00022670"/>
    </source>
</evidence>
<dbReference type="InterPro" id="IPR000209">
    <property type="entry name" value="Peptidase_S8/S53_dom"/>
</dbReference>
<sequence>MMKVRKLRKNLAIFLVFLLAFSNLVYAAPVAATAPAQGLPEKTQPTPSIEDTVDETVLAEQYGPEDMVRIVVELEKEPAISYATEQGVRYKDLADSVQAQLQEEIVSSQEAVKSTITSMGVNFDVEYSFTTALNGFSTEVTFREYELIKNAPGVSEVHISNVYTLPEEQEPNMDHSLELVRAMETWQDYGYDGEGMIVGIIDSGIDPWHNDMTLDEGVEISLTEEMVKASGLDGIYFTDKVPFGYNYMDKNTQILEQGPSVSSHGMHVAGTVAANGEIKGVAPNAQLLALRVFGDDPRFGSTYGDIYVKAIDDAILLGADVINLSLGSVAGFVRPEDPEQQAIARAVDNGIVAAISAGNSAHFSNALGLGDPLASNPDIGLTGAPSISYDSIGVASFENSFLEMEAFSWTAGEEEGNAAFLASNDYHKDIEAPKELIYVDHEGSIDVLNAKLAETDVEDKIVMLRRGLPFVDKTLAIQNAGGAGAIVANNTTGYVAMATDGSIVIPQVFISQTDGNQLVDLLSEGTEVFIEFGGESVVAPNPDAGSMSAFTSWGLTPNLDFKPEITAPGGNILSTLQGGGYGLKSGTSMAAPHVAGGSALVLQRVDEYFELEGYDRALKAKNILLNTSVPIKDNSWINGDPAFGLDNPYSPRRQGSGLMDLHAAMATPVVVTEINTGEAKAALREIGDTVSFTLQAENFGDEDVTYEVNGNVQTDLVVSGRNWVEAQGVFDSEGEYPIGFDGVNESNELIVPAGGTVEFTVTLDLEDAVVWNSGTKLTDLFPNGAFVEGFVTLTNEGVPPLAIPYVGFYGEWDEAPIIDAKWYEAGAFHTWTGLFSQTGSRLTPIPELEGFDDVNNIFAFSPEVSNGVNPVLTFLRNAEAVQYNILDEDGERLRTIRLESDVRKNHAAPGYTFDGTRNWDGTVNRSVVEDGLYYYEVKARVDFEDARWQSVQFPVLVDTAAPVVTVDYDFDAAVIEWEVSEEASGLQSVEILVDGEEQSTVDVSEDRFAQSGEFDVSGVATGATVEIVAVDRAGNTTVESVPAINDDTVPYIYIDSPVTLTAFDSFEIPVSGYIVDSSEVVEFKVNGEVTEVTFNEEANYFEFDTTVTFEEDGAPDIFFEMTDAGGNYVSIKRQVIVDTTAPVLEVNAPAFVSEDTNEVTVDISVSDNFNQLRLFVNDSEEYFNALRAPFGVSDFSDELELTLSLGEDVNTFTFELVDVAGNVTEEVVTITKVDAFVSRIEGHTRFDTAVEVSQEGWESSDVVILTRADDFTDALSGAPLAKKYDAPMLLTRNGSLPKATADEIARLGATEVIILGGHLAVGEAVEQELESLVPSVRRIEGQTRWETSALIAQEVAPEGSEEAVVVYGRDFPDALAIAPYAAAKGMPILLTEKEDLPKATADALETLNVEKTYALGGHLVMSDEVFNALPGGERFAGQTRFDTAMMVVEEFDQGAKHFYVATVNDHVDALAGATLAAKQGTGILLVGDSVRDNLKSFVADNGVEKLTVLGGELAVSDAVFGELVDLIVK</sequence>
<dbReference type="Pfam" id="PF05922">
    <property type="entry name" value="Inhibitor_I9"/>
    <property type="match status" value="1"/>
</dbReference>
<dbReference type="PANTHER" id="PTHR43806">
    <property type="entry name" value="PEPTIDASE S8"/>
    <property type="match status" value="1"/>
</dbReference>
<gene>
    <name evidence="19" type="ORF">J2S74_001885</name>
</gene>
<dbReference type="GO" id="GO:0016787">
    <property type="term" value="F:hydrolase activity"/>
    <property type="evidence" value="ECO:0007669"/>
    <property type="project" value="UniProtKB-KW"/>
</dbReference>
<dbReference type="InterPro" id="IPR050131">
    <property type="entry name" value="Peptidase_S8_subtilisin-like"/>
</dbReference>
<evidence type="ECO:0000259" key="16">
    <source>
        <dbReference type="Pfam" id="PF02225"/>
    </source>
</evidence>
<dbReference type="PROSITE" id="PS51892">
    <property type="entry name" value="SUBTILASE"/>
    <property type="match status" value="1"/>
</dbReference>
<dbReference type="InterPro" id="IPR023827">
    <property type="entry name" value="Peptidase_S8_Asp-AS"/>
</dbReference>
<dbReference type="EC" id="3.4.21.96" evidence="19"/>
<evidence type="ECO:0000256" key="5">
    <source>
        <dbReference type="ARBA" id="ARBA00022525"/>
    </source>
</evidence>
<feature type="signal peptide" evidence="14">
    <location>
        <begin position="1"/>
        <end position="27"/>
    </location>
</feature>
<keyword evidence="20" id="KW-1185">Reference proteome</keyword>
<evidence type="ECO:0000256" key="9">
    <source>
        <dbReference type="ARBA" id="ARBA00022801"/>
    </source>
</evidence>
<feature type="active site" description="Charge relay system" evidence="12">
    <location>
        <position position="588"/>
    </location>
</feature>
<keyword evidence="9 12" id="KW-0378">Hydrolase</keyword>
<organism evidence="19 20">
    <name type="scientific">Evansella vedderi</name>
    <dbReference type="NCBI Taxonomy" id="38282"/>
    <lineage>
        <taxon>Bacteria</taxon>
        <taxon>Bacillati</taxon>
        <taxon>Bacillota</taxon>
        <taxon>Bacilli</taxon>
        <taxon>Bacillales</taxon>
        <taxon>Bacillaceae</taxon>
        <taxon>Evansella</taxon>
    </lineage>
</organism>
<keyword evidence="8" id="KW-0677">Repeat</keyword>
<feature type="domain" description="Peptidase S8/S53" evidence="15">
    <location>
        <begin position="193"/>
        <end position="635"/>
    </location>
</feature>
<dbReference type="Gene3D" id="2.60.40.1710">
    <property type="entry name" value="Subtilisin-like superfamily"/>
    <property type="match status" value="1"/>
</dbReference>
<dbReference type="RefSeq" id="WP_307324559.1">
    <property type="nucleotide sequence ID" value="NZ_JAUSUG010000006.1"/>
</dbReference>
<dbReference type="InterPro" id="IPR022398">
    <property type="entry name" value="Peptidase_S8_His-AS"/>
</dbReference>
<evidence type="ECO:0000259" key="17">
    <source>
        <dbReference type="Pfam" id="PF05922"/>
    </source>
</evidence>
<dbReference type="InterPro" id="IPR010259">
    <property type="entry name" value="S8pro/Inhibitor_I9"/>
</dbReference>
<feature type="domain" description="C5a peptidase/Subtilisin-like protease SBT2-like Fn3-like" evidence="18">
    <location>
        <begin position="682"/>
        <end position="806"/>
    </location>
</feature>
<keyword evidence="10 12" id="KW-0720">Serine protease</keyword>
<dbReference type="Gene3D" id="3.50.30.30">
    <property type="match status" value="1"/>
</dbReference>
<evidence type="ECO:0000259" key="15">
    <source>
        <dbReference type="Pfam" id="PF00082"/>
    </source>
</evidence>
<keyword evidence="6 12" id="KW-0645">Protease</keyword>
<dbReference type="Gene3D" id="3.40.50.200">
    <property type="entry name" value="Peptidase S8/S53 domain"/>
    <property type="match status" value="1"/>
</dbReference>
<accession>A0ABT9ZTD2</accession>
<proteinExistence type="inferred from homology"/>
<comment type="similarity">
    <text evidence="3 12 13">Belongs to the peptidase S8 family.</text>
</comment>
<name>A0ABT9ZTD2_9BACI</name>
<keyword evidence="11" id="KW-0106">Calcium</keyword>
<dbReference type="Pfam" id="PF02225">
    <property type="entry name" value="PA"/>
    <property type="match status" value="1"/>
</dbReference>
<feature type="domain" description="Inhibitor I9" evidence="17">
    <location>
        <begin position="102"/>
        <end position="165"/>
    </location>
</feature>
<comment type="cofactor">
    <cofactor evidence="1">
        <name>Ca(2+)</name>
        <dbReference type="ChEBI" id="CHEBI:29108"/>
    </cofactor>
</comment>
<evidence type="ECO:0000256" key="7">
    <source>
        <dbReference type="ARBA" id="ARBA00022729"/>
    </source>
</evidence>
<dbReference type="Pfam" id="PF04122">
    <property type="entry name" value="CW_binding_2"/>
    <property type="match status" value="3"/>
</dbReference>
<evidence type="ECO:0000256" key="13">
    <source>
        <dbReference type="RuleBase" id="RU003355"/>
    </source>
</evidence>
<dbReference type="Gene3D" id="3.40.50.12090">
    <property type="match status" value="2"/>
</dbReference>
<evidence type="ECO:0000313" key="20">
    <source>
        <dbReference type="Proteomes" id="UP001230005"/>
    </source>
</evidence>
<keyword evidence="7 14" id="KW-0732">Signal</keyword>
<dbReference type="PROSITE" id="PS00138">
    <property type="entry name" value="SUBTILASE_SER"/>
    <property type="match status" value="1"/>
</dbReference>
<feature type="domain" description="PA" evidence="16">
    <location>
        <begin position="449"/>
        <end position="518"/>
    </location>
</feature>
<keyword evidence="4" id="KW-0134">Cell wall</keyword>
<evidence type="ECO:0000256" key="1">
    <source>
        <dbReference type="ARBA" id="ARBA00001913"/>
    </source>
</evidence>
<evidence type="ECO:0000256" key="12">
    <source>
        <dbReference type="PROSITE-ProRule" id="PRU01240"/>
    </source>
</evidence>
<evidence type="ECO:0000313" key="19">
    <source>
        <dbReference type="EMBL" id="MDQ0254506.1"/>
    </source>
</evidence>
<dbReference type="InterPro" id="IPR010435">
    <property type="entry name" value="C5a/SBT2-like_Fn3"/>
</dbReference>
<dbReference type="InterPro" id="IPR015500">
    <property type="entry name" value="Peptidase_S8_subtilisin-rel"/>
</dbReference>
<evidence type="ECO:0000259" key="18">
    <source>
        <dbReference type="Pfam" id="PF06280"/>
    </source>
</evidence>
<dbReference type="PANTHER" id="PTHR43806:SF11">
    <property type="entry name" value="CEREVISIN-RELATED"/>
    <property type="match status" value="1"/>
</dbReference>
<keyword evidence="5" id="KW-0964">Secreted</keyword>
<dbReference type="SUPFAM" id="SSF52743">
    <property type="entry name" value="Subtilisin-like"/>
    <property type="match status" value="1"/>
</dbReference>
<dbReference type="InterPro" id="IPR036852">
    <property type="entry name" value="Peptidase_S8/S53_dom_sf"/>
</dbReference>
<dbReference type="CDD" id="cd07475">
    <property type="entry name" value="Peptidases_S8_C5a_Peptidase"/>
    <property type="match status" value="1"/>
</dbReference>
<dbReference type="Gene3D" id="2.60.40.4070">
    <property type="match status" value="1"/>
</dbReference>
<evidence type="ECO:0000256" key="14">
    <source>
        <dbReference type="SAM" id="SignalP"/>
    </source>
</evidence>
<dbReference type="PROSITE" id="PS00137">
    <property type="entry name" value="SUBTILASE_HIS"/>
    <property type="match status" value="1"/>
</dbReference>
<dbReference type="Pfam" id="PF00082">
    <property type="entry name" value="Peptidase_S8"/>
    <property type="match status" value="1"/>
</dbReference>
<feature type="active site" description="Charge relay system" evidence="12">
    <location>
        <position position="202"/>
    </location>
</feature>
<reference evidence="19 20" key="1">
    <citation type="submission" date="2023-07" db="EMBL/GenBank/DDBJ databases">
        <title>Genomic Encyclopedia of Type Strains, Phase IV (KMG-IV): sequencing the most valuable type-strain genomes for metagenomic binning, comparative biology and taxonomic classification.</title>
        <authorList>
            <person name="Goeker M."/>
        </authorList>
    </citation>
    <scope>NUCLEOTIDE SEQUENCE [LARGE SCALE GENOMIC DNA]</scope>
    <source>
        <strain evidence="19 20">DSM 9768</strain>
    </source>
</reference>
<dbReference type="InterPro" id="IPR003137">
    <property type="entry name" value="PA_domain"/>
</dbReference>
<comment type="caution">
    <text evidence="19">The sequence shown here is derived from an EMBL/GenBank/DDBJ whole genome shotgun (WGS) entry which is preliminary data.</text>
</comment>
<dbReference type="PROSITE" id="PS00136">
    <property type="entry name" value="SUBTILASE_ASP"/>
    <property type="match status" value="1"/>
</dbReference>
<protein>
    <submittedName>
        <fullName evidence="19">Lactocepin</fullName>
        <ecNumber evidence="19">3.4.21.96</ecNumber>
    </submittedName>
</protein>
<dbReference type="InterPro" id="IPR023828">
    <property type="entry name" value="Peptidase_S8_Ser-AS"/>
</dbReference>
<evidence type="ECO:0000256" key="3">
    <source>
        <dbReference type="ARBA" id="ARBA00011073"/>
    </source>
</evidence>
<evidence type="ECO:0000256" key="8">
    <source>
        <dbReference type="ARBA" id="ARBA00022737"/>
    </source>
</evidence>
<dbReference type="EMBL" id="JAUSUG010000006">
    <property type="protein sequence ID" value="MDQ0254506.1"/>
    <property type="molecule type" value="Genomic_DNA"/>
</dbReference>
<dbReference type="Pfam" id="PF06280">
    <property type="entry name" value="fn3_5"/>
    <property type="match status" value="1"/>
</dbReference>
<comment type="subcellular location">
    <subcellularLocation>
        <location evidence="2">Secreted</location>
    </subcellularLocation>
</comment>
<feature type="active site" description="Charge relay system" evidence="12">
    <location>
        <position position="264"/>
    </location>
</feature>
<evidence type="ECO:0000256" key="11">
    <source>
        <dbReference type="ARBA" id="ARBA00022837"/>
    </source>
</evidence>
<dbReference type="PRINTS" id="PR00723">
    <property type="entry name" value="SUBTILISIN"/>
</dbReference>
<dbReference type="CDD" id="cd02133">
    <property type="entry name" value="PA_C5a_like"/>
    <property type="match status" value="1"/>
</dbReference>
<evidence type="ECO:0000256" key="2">
    <source>
        <dbReference type="ARBA" id="ARBA00004613"/>
    </source>
</evidence>
<evidence type="ECO:0000256" key="10">
    <source>
        <dbReference type="ARBA" id="ARBA00022825"/>
    </source>
</evidence>
<feature type="chain" id="PRO_5047139195" evidence="14">
    <location>
        <begin position="28"/>
        <end position="1529"/>
    </location>
</feature>